<evidence type="ECO:0000256" key="4">
    <source>
        <dbReference type="ARBA" id="ARBA00037131"/>
    </source>
</evidence>
<dbReference type="EMBL" id="QQBB01000016">
    <property type="protein sequence ID" value="RDI52285.1"/>
    <property type="molecule type" value="Genomic_DNA"/>
</dbReference>
<evidence type="ECO:0000256" key="3">
    <source>
        <dbReference type="ARBA" id="ARBA00022490"/>
    </source>
</evidence>
<evidence type="ECO:0000256" key="1">
    <source>
        <dbReference type="ARBA" id="ARBA00004496"/>
    </source>
</evidence>
<dbReference type="PRINTS" id="PR01438">
    <property type="entry name" value="UNVRSLSTRESS"/>
</dbReference>
<comment type="similarity">
    <text evidence="2">Belongs to the universal stress protein A family.</text>
</comment>
<reference evidence="7 8" key="1">
    <citation type="submission" date="2018-07" db="EMBL/GenBank/DDBJ databases">
        <title>Genomic Encyclopedia of Type Strains, Phase IV (KMG-IV): sequencing the most valuable type-strain genomes for metagenomic binning, comparative biology and taxonomic classification.</title>
        <authorList>
            <person name="Goeker M."/>
        </authorList>
    </citation>
    <scope>NUCLEOTIDE SEQUENCE [LARGE SCALE GENOMIC DNA]</scope>
    <source>
        <strain evidence="7 8">DSM 14364</strain>
    </source>
</reference>
<dbReference type="GO" id="GO:0005737">
    <property type="term" value="C:cytoplasm"/>
    <property type="evidence" value="ECO:0007669"/>
    <property type="project" value="UniProtKB-SubCell"/>
</dbReference>
<dbReference type="InterPro" id="IPR006015">
    <property type="entry name" value="Universal_stress_UspA"/>
</dbReference>
<comment type="subcellular location">
    <subcellularLocation>
        <location evidence="1">Cytoplasm</location>
    </subcellularLocation>
</comment>
<evidence type="ECO:0000259" key="6">
    <source>
        <dbReference type="Pfam" id="PF00582"/>
    </source>
</evidence>
<dbReference type="SUPFAM" id="SSF52402">
    <property type="entry name" value="Adenine nucleotide alpha hydrolases-like"/>
    <property type="match status" value="1"/>
</dbReference>
<feature type="region of interest" description="Disordered" evidence="5">
    <location>
        <begin position="1"/>
        <end position="39"/>
    </location>
</feature>
<feature type="domain" description="UspA" evidence="6">
    <location>
        <begin position="63"/>
        <end position="206"/>
    </location>
</feature>
<keyword evidence="3" id="KW-0963">Cytoplasm</keyword>
<keyword evidence="8" id="KW-1185">Reference proteome</keyword>
<accession>A0A370H763</accession>
<dbReference type="InterPro" id="IPR006016">
    <property type="entry name" value="UspA"/>
</dbReference>
<comment type="function">
    <text evidence="4">Required for resistance to DNA-damaging agents.</text>
</comment>
<sequence length="209" mass="22432">MSYDRAVAGAARSTKPCTSMIAPRTPTRPAEASGRSWSRRSETLIRTGPFPVLMVNREVDHPYRTALAAVDLSAPSMNAIRTGTALGLPGDNRLALVHAFLLLGKGQMFYAGLSPDTIDRNVAEERLRANKELTEFLEANGLGNSERSIHVEEGPPSEVISTAVEQLKPDVLIMGTNARSGSTKALLGSVTEEALRSLDTDILAVPPPR</sequence>
<dbReference type="Proteomes" id="UP000254925">
    <property type="component" value="Unassembled WGS sequence"/>
</dbReference>
<name>A0A370H763_9HYPH</name>
<organism evidence="7 8">
    <name type="scientific">Microvirga subterranea</name>
    <dbReference type="NCBI Taxonomy" id="186651"/>
    <lineage>
        <taxon>Bacteria</taxon>
        <taxon>Pseudomonadati</taxon>
        <taxon>Pseudomonadota</taxon>
        <taxon>Alphaproteobacteria</taxon>
        <taxon>Hyphomicrobiales</taxon>
        <taxon>Methylobacteriaceae</taxon>
        <taxon>Microvirga</taxon>
    </lineage>
</organism>
<dbReference type="AlphaFoldDB" id="A0A370H763"/>
<dbReference type="CDD" id="cd00293">
    <property type="entry name" value="USP-like"/>
    <property type="match status" value="1"/>
</dbReference>
<evidence type="ECO:0000256" key="2">
    <source>
        <dbReference type="ARBA" id="ARBA00008791"/>
    </source>
</evidence>
<dbReference type="Gene3D" id="3.40.50.12370">
    <property type="match status" value="1"/>
</dbReference>
<evidence type="ECO:0000313" key="8">
    <source>
        <dbReference type="Proteomes" id="UP000254925"/>
    </source>
</evidence>
<proteinExistence type="inferred from homology"/>
<evidence type="ECO:0000313" key="7">
    <source>
        <dbReference type="EMBL" id="RDI52285.1"/>
    </source>
</evidence>
<dbReference type="Pfam" id="PF00582">
    <property type="entry name" value="Usp"/>
    <property type="match status" value="1"/>
</dbReference>
<dbReference type="PANTHER" id="PTHR47892:SF1">
    <property type="entry name" value="UNIVERSAL STRESS PROTEIN E"/>
    <property type="match status" value="1"/>
</dbReference>
<comment type="caution">
    <text evidence="7">The sequence shown here is derived from an EMBL/GenBank/DDBJ whole genome shotgun (WGS) entry which is preliminary data.</text>
</comment>
<dbReference type="PANTHER" id="PTHR47892">
    <property type="entry name" value="UNIVERSAL STRESS PROTEIN E"/>
    <property type="match status" value="1"/>
</dbReference>
<protein>
    <submittedName>
        <fullName evidence="7">Nucleotide-binding universal stress UspA family protein</fullName>
    </submittedName>
</protein>
<gene>
    <name evidence="7" type="ORF">DES45_11651</name>
</gene>
<evidence type="ECO:0000256" key="5">
    <source>
        <dbReference type="SAM" id="MobiDB-lite"/>
    </source>
</evidence>